<name>A0AAD5WZV8_9FUNG</name>
<dbReference type="Pfam" id="PF05988">
    <property type="entry name" value="DUF899"/>
    <property type="match status" value="1"/>
</dbReference>
<dbReference type="EMBL" id="JADGJD010000950">
    <property type="protein sequence ID" value="KAJ3047497.1"/>
    <property type="molecule type" value="Genomic_DNA"/>
</dbReference>
<reference evidence="1" key="1">
    <citation type="submission" date="2020-05" db="EMBL/GenBank/DDBJ databases">
        <title>Phylogenomic resolution of chytrid fungi.</title>
        <authorList>
            <person name="Stajich J.E."/>
            <person name="Amses K."/>
            <person name="Simmons R."/>
            <person name="Seto K."/>
            <person name="Myers J."/>
            <person name="Bonds A."/>
            <person name="Quandt C.A."/>
            <person name="Barry K."/>
            <person name="Liu P."/>
            <person name="Grigoriev I."/>
            <person name="Longcore J.E."/>
            <person name="James T.Y."/>
        </authorList>
    </citation>
    <scope>NUCLEOTIDE SEQUENCE</scope>
    <source>
        <strain evidence="1">JEL0318</strain>
    </source>
</reference>
<evidence type="ECO:0008006" key="3">
    <source>
        <dbReference type="Google" id="ProtNLM"/>
    </source>
</evidence>
<comment type="caution">
    <text evidence="1">The sequence shown here is derived from an EMBL/GenBank/DDBJ whole genome shotgun (WGS) entry which is preliminary data.</text>
</comment>
<gene>
    <name evidence="1" type="ORF">HK097_011486</name>
</gene>
<keyword evidence="2" id="KW-1185">Reference proteome</keyword>
<dbReference type="Proteomes" id="UP001212841">
    <property type="component" value="Unassembled WGS sequence"/>
</dbReference>
<evidence type="ECO:0000313" key="2">
    <source>
        <dbReference type="Proteomes" id="UP001212841"/>
    </source>
</evidence>
<dbReference type="Gene3D" id="3.40.30.10">
    <property type="entry name" value="Glutaredoxin"/>
    <property type="match status" value="1"/>
</dbReference>
<dbReference type="InterPro" id="IPR036249">
    <property type="entry name" value="Thioredoxin-like_sf"/>
</dbReference>
<organism evidence="1 2">
    <name type="scientific">Rhizophlyctis rosea</name>
    <dbReference type="NCBI Taxonomy" id="64517"/>
    <lineage>
        <taxon>Eukaryota</taxon>
        <taxon>Fungi</taxon>
        <taxon>Fungi incertae sedis</taxon>
        <taxon>Chytridiomycota</taxon>
        <taxon>Chytridiomycota incertae sedis</taxon>
        <taxon>Chytridiomycetes</taxon>
        <taxon>Rhizophlyctidales</taxon>
        <taxon>Rhizophlyctidaceae</taxon>
        <taxon>Rhizophlyctis</taxon>
    </lineage>
</organism>
<accession>A0AAD5WZV8</accession>
<proteinExistence type="predicted"/>
<dbReference type="AlphaFoldDB" id="A0AAD5WZV8"/>
<evidence type="ECO:0000313" key="1">
    <source>
        <dbReference type="EMBL" id="KAJ3047497.1"/>
    </source>
</evidence>
<protein>
    <recommendedName>
        <fullName evidence="3">DUF899 domain-containing protein</fullName>
    </recommendedName>
</protein>
<dbReference type="SUPFAM" id="SSF52833">
    <property type="entry name" value="Thioredoxin-like"/>
    <property type="match status" value="1"/>
</dbReference>
<dbReference type="InterPro" id="IPR010296">
    <property type="entry name" value="DUF899_thioredox"/>
</dbReference>
<sequence>MPYVVTSEEWTKARIALLTKEKELQRLRDELAAERRALPWERIPPSKLETYTFTTDAANKTATLSDLFGNASQLIIVHHMWSPTDETNCPSCSFFADQYNGVDVHLKHRDTSFVVVSRAPIEKLEAMKKRMGWTFKWVSQNPTSTFNQDLGVSVDPGVTPTVPYNYTGPIPDGSTIKFAAEMPGVSVFSKDPVNKDSNEIYHTYSTFARGVDPLNVAYQLLDLTPIGRDEDRLPWTMEWVRRKDEYED</sequence>